<accession>A0A645AYU1</accession>
<keyword evidence="1" id="KW-0812">Transmembrane</keyword>
<dbReference type="AlphaFoldDB" id="A0A645AYU1"/>
<keyword evidence="1" id="KW-0472">Membrane</keyword>
<comment type="caution">
    <text evidence="2">The sequence shown here is derived from an EMBL/GenBank/DDBJ whole genome shotgun (WGS) entry which is preliminary data.</text>
</comment>
<reference evidence="2" key="1">
    <citation type="submission" date="2019-08" db="EMBL/GenBank/DDBJ databases">
        <authorList>
            <person name="Kucharzyk K."/>
            <person name="Murdoch R.W."/>
            <person name="Higgins S."/>
            <person name="Loffler F."/>
        </authorList>
    </citation>
    <scope>NUCLEOTIDE SEQUENCE</scope>
</reference>
<name>A0A645AYU1_9ZZZZ</name>
<gene>
    <name evidence="2" type="ORF">SDC9_105168</name>
</gene>
<feature type="transmembrane region" description="Helical" evidence="1">
    <location>
        <begin position="113"/>
        <end position="135"/>
    </location>
</feature>
<evidence type="ECO:0000256" key="1">
    <source>
        <dbReference type="SAM" id="Phobius"/>
    </source>
</evidence>
<evidence type="ECO:0000313" key="2">
    <source>
        <dbReference type="EMBL" id="MPM58337.1"/>
    </source>
</evidence>
<sequence length="140" mass="15226">MTITDLLTTSDSSYAKKNPSNITTTDKEAGDEAGPFALGVAITESVDGGTTHIVWYTTTNLLDDTVDKYVSGANLNLVANTLNWMCEKENSISILSKSLAPEYLTIPSASGSLWSLVMIGVLPFGFLFAGLFVWVRRKRR</sequence>
<proteinExistence type="predicted"/>
<organism evidence="2">
    <name type="scientific">bioreactor metagenome</name>
    <dbReference type="NCBI Taxonomy" id="1076179"/>
    <lineage>
        <taxon>unclassified sequences</taxon>
        <taxon>metagenomes</taxon>
        <taxon>ecological metagenomes</taxon>
    </lineage>
</organism>
<dbReference type="EMBL" id="VSSQ01016710">
    <property type="protein sequence ID" value="MPM58337.1"/>
    <property type="molecule type" value="Genomic_DNA"/>
</dbReference>
<keyword evidence="1" id="KW-1133">Transmembrane helix</keyword>
<protein>
    <submittedName>
        <fullName evidence="2">Uncharacterized protein</fullName>
    </submittedName>
</protein>